<feature type="transmembrane region" description="Helical" evidence="1">
    <location>
        <begin position="20"/>
        <end position="38"/>
    </location>
</feature>
<dbReference type="KEGG" id="ade:Adeh_2831"/>
<evidence type="ECO:0000256" key="1">
    <source>
        <dbReference type="SAM" id="Phobius"/>
    </source>
</evidence>
<dbReference type="Pfam" id="PF04964">
    <property type="entry name" value="Flp_Fap"/>
    <property type="match status" value="1"/>
</dbReference>
<keyword evidence="1" id="KW-1133">Transmembrane helix</keyword>
<keyword evidence="1" id="KW-0472">Membrane</keyword>
<reference evidence="2 3" key="1">
    <citation type="submission" date="2006-01" db="EMBL/GenBank/DDBJ databases">
        <title>Complete sequence of Anaeromyxobacter dehalogenans 2CP-C.</title>
        <authorList>
            <consortium name="US DOE Joint Genome Institute"/>
            <person name="Copeland A."/>
            <person name="Lucas S."/>
            <person name="Lapidus A."/>
            <person name="Barry K."/>
            <person name="Detter J.C."/>
            <person name="Glavina T."/>
            <person name="Hammon N."/>
            <person name="Israni S."/>
            <person name="Pitluck S."/>
            <person name="Brettin T."/>
            <person name="Bruce D."/>
            <person name="Han C."/>
            <person name="Tapia R."/>
            <person name="Gilna P."/>
            <person name="Kiss H."/>
            <person name="Schmutz J."/>
            <person name="Larimer F."/>
            <person name="Land M."/>
            <person name="Kyrpides N."/>
            <person name="Anderson I."/>
            <person name="Sanford R.A."/>
            <person name="Ritalahti K.M."/>
            <person name="Thomas H.S."/>
            <person name="Kirby J.R."/>
            <person name="Zhulin I.B."/>
            <person name="Loeffler F.E."/>
            <person name="Richardson P."/>
        </authorList>
    </citation>
    <scope>NUCLEOTIDE SEQUENCE [LARGE SCALE GENOMIC DNA]</scope>
    <source>
        <strain evidence="2 3">2CP-C</strain>
    </source>
</reference>
<dbReference type="HOGENOM" id="CLU_171854_6_6_7"/>
<protein>
    <submittedName>
        <fullName evidence="2">Flp/Fap pilin component</fullName>
    </submittedName>
</protein>
<keyword evidence="1" id="KW-0812">Transmembrane</keyword>
<evidence type="ECO:0000313" key="3">
    <source>
        <dbReference type="Proteomes" id="UP000001935"/>
    </source>
</evidence>
<name>Q2ILS4_ANADE</name>
<dbReference type="AlphaFoldDB" id="Q2ILS4"/>
<organism evidence="2 3">
    <name type="scientific">Anaeromyxobacter dehalogenans (strain 2CP-C)</name>
    <dbReference type="NCBI Taxonomy" id="290397"/>
    <lineage>
        <taxon>Bacteria</taxon>
        <taxon>Pseudomonadati</taxon>
        <taxon>Myxococcota</taxon>
        <taxon>Myxococcia</taxon>
        <taxon>Myxococcales</taxon>
        <taxon>Cystobacterineae</taxon>
        <taxon>Anaeromyxobacteraceae</taxon>
        <taxon>Anaeromyxobacter</taxon>
    </lineage>
</organism>
<proteinExistence type="predicted"/>
<dbReference type="STRING" id="290397.Adeh_2831"/>
<dbReference type="InterPro" id="IPR007047">
    <property type="entry name" value="Flp_Fap"/>
</dbReference>
<evidence type="ECO:0000313" key="2">
    <source>
        <dbReference type="EMBL" id="ABC82601.1"/>
    </source>
</evidence>
<gene>
    <name evidence="2" type="ordered locus">Adeh_2831</name>
</gene>
<sequence length="59" mass="6222">MLQTLKRLWKDEEAPTAVEYAIMVAVIGLVIIVGAQILGTNVNTTFNNAANRVPGGAAP</sequence>
<accession>Q2ILS4</accession>
<dbReference type="EMBL" id="CP000251">
    <property type="protein sequence ID" value="ABC82601.1"/>
    <property type="molecule type" value="Genomic_DNA"/>
</dbReference>
<dbReference type="Proteomes" id="UP000001935">
    <property type="component" value="Chromosome"/>
</dbReference>